<dbReference type="Proteomes" id="UP000236319">
    <property type="component" value="Unassembled WGS sequence"/>
</dbReference>
<reference evidence="3 4" key="1">
    <citation type="journal article" date="2017" name="BMC Genomics">
        <title>Whole-genome assembly of Babesia ovata and comparative genomics between closely related pathogens.</title>
        <authorList>
            <person name="Yamagishi J."/>
            <person name="Asada M."/>
            <person name="Hakimi H."/>
            <person name="Tanaka T.Q."/>
            <person name="Sugimoto C."/>
            <person name="Kawazu S."/>
        </authorList>
    </citation>
    <scope>NUCLEOTIDE SEQUENCE [LARGE SCALE GENOMIC DNA]</scope>
    <source>
        <strain evidence="3 4">Miyake</strain>
    </source>
</reference>
<comment type="caution">
    <text evidence="3">The sequence shown here is derived from an EMBL/GenBank/DDBJ whole genome shotgun (WGS) entry which is preliminary data.</text>
</comment>
<evidence type="ECO:0000256" key="1">
    <source>
        <dbReference type="SAM" id="Coils"/>
    </source>
</evidence>
<feature type="compositionally biased region" description="Acidic residues" evidence="2">
    <location>
        <begin position="403"/>
        <end position="413"/>
    </location>
</feature>
<feature type="region of interest" description="Disordered" evidence="2">
    <location>
        <begin position="1762"/>
        <end position="1781"/>
    </location>
</feature>
<proteinExistence type="predicted"/>
<accession>A0A2H6KA82</accession>
<protein>
    <submittedName>
        <fullName evidence="3">Pb-reticulocyte binding protein, putative</fullName>
    </submittedName>
</protein>
<feature type="coiled-coil region" evidence="1">
    <location>
        <begin position="438"/>
        <end position="465"/>
    </location>
</feature>
<keyword evidence="4" id="KW-1185">Reference proteome</keyword>
<feature type="region of interest" description="Disordered" evidence="2">
    <location>
        <begin position="177"/>
        <end position="196"/>
    </location>
</feature>
<name>A0A2H6KA82_9APIC</name>
<dbReference type="GeneID" id="39873677"/>
<organism evidence="3 4">
    <name type="scientific">Babesia ovata</name>
    <dbReference type="NCBI Taxonomy" id="189622"/>
    <lineage>
        <taxon>Eukaryota</taxon>
        <taxon>Sar</taxon>
        <taxon>Alveolata</taxon>
        <taxon>Apicomplexa</taxon>
        <taxon>Aconoidasida</taxon>
        <taxon>Piroplasmida</taxon>
        <taxon>Babesiidae</taxon>
        <taxon>Babesia</taxon>
    </lineage>
</organism>
<keyword evidence="1" id="KW-0175">Coiled coil</keyword>
<evidence type="ECO:0000256" key="2">
    <source>
        <dbReference type="SAM" id="MobiDB-lite"/>
    </source>
</evidence>
<feature type="compositionally biased region" description="Polar residues" evidence="2">
    <location>
        <begin position="130"/>
        <end position="139"/>
    </location>
</feature>
<feature type="region of interest" description="Disordered" evidence="2">
    <location>
        <begin position="401"/>
        <end position="436"/>
    </location>
</feature>
<dbReference type="EMBL" id="BDSA01000001">
    <property type="protein sequence ID" value="GBE59907.1"/>
    <property type="molecule type" value="Genomic_DNA"/>
</dbReference>
<feature type="compositionally biased region" description="Acidic residues" evidence="2">
    <location>
        <begin position="8"/>
        <end position="29"/>
    </location>
</feature>
<dbReference type="OrthoDB" id="310853at2759"/>
<evidence type="ECO:0000313" key="3">
    <source>
        <dbReference type="EMBL" id="GBE59907.1"/>
    </source>
</evidence>
<dbReference type="RefSeq" id="XP_028866150.1">
    <property type="nucleotide sequence ID" value="XM_029010317.1"/>
</dbReference>
<feature type="compositionally biased region" description="Acidic residues" evidence="2">
    <location>
        <begin position="1768"/>
        <end position="1778"/>
    </location>
</feature>
<feature type="region of interest" description="Disordered" evidence="2">
    <location>
        <begin position="1264"/>
        <end position="1290"/>
    </location>
</feature>
<dbReference type="VEuPathDB" id="PiroplasmaDB:BOVATA_014000"/>
<evidence type="ECO:0000313" key="4">
    <source>
        <dbReference type="Proteomes" id="UP000236319"/>
    </source>
</evidence>
<gene>
    <name evidence="3" type="ORF">BOVATA_014000</name>
</gene>
<sequence>MATRNLFDNDDAAGEESDDSFIADSEAESDGSLASVRGAAESADSDFEFLFGSAPKQEPKKTKKTASKWQKELDRRMREASAQYADIENVESEVAFNLEHLSAHFERRQGVESEMLTLFSGLLTREQFTVDSTSPSNDASKAEDTAATQDASQETDRALNKLMKKLIRSTFRGKTPEGRFGNLVKPNSEAPKPSVPGKVSTVVSIGREALSNLQDLNTLLSREREGDYMELDGVPLYKHTRYGTLYVFESGFVTTHLIPLCSKLLHEASSNDHDFQALTQEVLYLLYQLSQPPSSAWYNYWTEAQPHYKAFAVSKEYDHDPNVASELKRRARIVFHYLNGLVALRSSLMSSDLWTLIGEFRMKLENFERAGHRTPEQKQRVEMLQRQQDSLANERDALLAEAADSDDDEDEKDEDGHTTGRGRLRKDRSTAEARKKRVQEIRNQLYEVNDELAKERQAHMEAQQQTRIHCKTVRLLITHTLTIPGDGLGLLCMLQEGGLISLLRDEVVSCFNLCKRGFTVSESDDIHAHPAYLSEAQRESLWEYVRLVHAILVCVDVNRFLGLAYTGIRPAEMQVDDVLLRSTDEQADRSVDNEAILDLIRLNPKLARMTLRGPANLGKFTINERFQGTRSHASYEHWFRFPSLTHLQTPFEVSSGVSNSTSGSRVAASFSAAVVKALQSEVHQLIGIDADFEHCHWSDAAAVSGIYYELGLLLSMCFGDLMREAQDRYYQQSDYQVVLDLHTWVVTYYRCMYLYLREQCRVEEKQAPPEAYVLLALRRYIGADSSCAKVACAYVWQLIRKHSLSKASHFGATSALRALFADLNLFHMLDDIQSNVHVMSICQETLAAYFTANIRAILFWILRYFKLLSQPVNLFCFALANLHLLRRVVRDVGSVSFTQENSRYDSVGRDSDSDFSDDGSSITKTVIVTADSVFSSRNRNTANDDILYNGRVVYNCVAMLANFRTNSPHLNDMLVTHLETVPLPILYDIKYFYVFRDIVGDRRVWQNAKWRWIGDYCVRVMESFFDSWLGRGNRFLPLELFFNKCSPATKGPFRPCAPDNIAPIIRGYEHCGLLTELLQRPEATVYEVVREKRGVTGSGAWDPEEDAALLKYHKQFRFLADPVAYIAELLGRREADVQRRLQELRVPTSEPKGAKGGNTSALQKLLRNLVSLFADEAIKVCAELHENISESMEMQRLGGEDAVCEVMEPLSASPRLLESAEFQAVLHCLGISQNWLLPKNTAALGPLMAVLDDPSSYIVVGKERAESAEQSTPEARATATSVATGEPIPEDTHMDMDAGGYEPAVVTSKDIAELVLGLIRCLEEHSEPPNASDIIQSAINLVESASVVGRAEAVCNYLPQREECLSHVRGLLRLAEVEVRPPMIACDRLPNAVIAVDRLRVAINLSRLPANRLEMIVQAHVQQPTVPSKRPPSSMVMDTDFEDSFEKHVPGAYDDPHEDHLDLDAPVDFNIFGFRPGRGKKKGTSQRSVARSGAGTVDNVRRKTFTDSDGLADTPVDHLITTPDEHGGELRAVLDELRRRLLLGHTRIDAADLMGTGIFDNWDSAFDMLRRHCGSLGAAEEFVNNTLWLVWPHDNVDSAVTMLSATPTNAIQPDDLTSDDMDLHPIRSAPGRRKLRRRLDQSPPVFGVQCQGEEPAPIDLESLERLEVNPDLVTSIYEESLRLAREGRLQNTVASREDLERLLDVNLSEPVLFFRVFAVQLAEQVAGHEVLPERVLHWARGYVAQVDGFVDRHDVGRYVEQDRRNEYEADQADPDQDGDPLPSIGDVVDLHVYAMGRHYLLEYVRYGVAHHAGHEPLDADGPEHLHGQAADVAQRADSAQLQPELLHVATAQPPRALFERFGVLGVILVDVLDVSNRHLNLNGERRAEHDHAAAELQHAQRAFHVLRGFETQRQQDVAAVLPEHPHDIDRLQAHNLRVMADERARGAKQQHRHVSREYSHTNSLLGYVVPNPRLGRQGGVYTASHNVLVHAGPHGMRPYAAASVKIAPVQAPKTLPEEVGASFQRDRRECLRIVTRDNNGPPTCICVTKNAIMMTKDAENVKFPMPANWKTETMPYVVTMAHASDGSKLSTSLVVE</sequence>
<feature type="region of interest" description="Disordered" evidence="2">
    <location>
        <begin position="1"/>
        <end position="38"/>
    </location>
</feature>
<feature type="region of interest" description="Disordered" evidence="2">
    <location>
        <begin position="130"/>
        <end position="155"/>
    </location>
</feature>
<feature type="compositionally biased region" description="Polar residues" evidence="2">
    <location>
        <begin position="1268"/>
        <end position="1283"/>
    </location>
</feature>